<reference evidence="4" key="1">
    <citation type="journal article" date="2017" name="Genome Biol.">
        <title>Comparative genomics reveals high biological diversity and specific adaptations in the industrially and medically important fungal genus Aspergillus.</title>
        <authorList>
            <person name="de Vries R.P."/>
            <person name="Riley R."/>
            <person name="Wiebenga A."/>
            <person name="Aguilar-Osorio G."/>
            <person name="Amillis S."/>
            <person name="Uchima C.A."/>
            <person name="Anderluh G."/>
            <person name="Asadollahi M."/>
            <person name="Askin M."/>
            <person name="Barry K."/>
            <person name="Battaglia E."/>
            <person name="Bayram O."/>
            <person name="Benocci T."/>
            <person name="Braus-Stromeyer S.A."/>
            <person name="Caldana C."/>
            <person name="Canovas D."/>
            <person name="Cerqueira G.C."/>
            <person name="Chen F."/>
            <person name="Chen W."/>
            <person name="Choi C."/>
            <person name="Clum A."/>
            <person name="Dos Santos R.A."/>
            <person name="Damasio A.R."/>
            <person name="Diallinas G."/>
            <person name="Emri T."/>
            <person name="Fekete E."/>
            <person name="Flipphi M."/>
            <person name="Freyberg S."/>
            <person name="Gallo A."/>
            <person name="Gournas C."/>
            <person name="Habgood R."/>
            <person name="Hainaut M."/>
            <person name="Harispe M.L."/>
            <person name="Henrissat B."/>
            <person name="Hilden K.S."/>
            <person name="Hope R."/>
            <person name="Hossain A."/>
            <person name="Karabika E."/>
            <person name="Karaffa L."/>
            <person name="Karanyi Z."/>
            <person name="Krasevec N."/>
            <person name="Kuo A."/>
            <person name="Kusch H."/>
            <person name="LaButti K."/>
            <person name="Lagendijk E.L."/>
            <person name="Lapidus A."/>
            <person name="Levasseur A."/>
            <person name="Lindquist E."/>
            <person name="Lipzen A."/>
            <person name="Logrieco A.F."/>
            <person name="MacCabe A."/>
            <person name="Maekelae M.R."/>
            <person name="Malavazi I."/>
            <person name="Melin P."/>
            <person name="Meyer V."/>
            <person name="Mielnichuk N."/>
            <person name="Miskei M."/>
            <person name="Molnar A.P."/>
            <person name="Mule G."/>
            <person name="Ngan C.Y."/>
            <person name="Orejas M."/>
            <person name="Orosz E."/>
            <person name="Ouedraogo J.P."/>
            <person name="Overkamp K.M."/>
            <person name="Park H.-S."/>
            <person name="Perrone G."/>
            <person name="Piumi F."/>
            <person name="Punt P.J."/>
            <person name="Ram A.F."/>
            <person name="Ramon A."/>
            <person name="Rauscher S."/>
            <person name="Record E."/>
            <person name="Riano-Pachon D.M."/>
            <person name="Robert V."/>
            <person name="Roehrig J."/>
            <person name="Ruller R."/>
            <person name="Salamov A."/>
            <person name="Salih N.S."/>
            <person name="Samson R.A."/>
            <person name="Sandor E."/>
            <person name="Sanguinetti M."/>
            <person name="Schuetze T."/>
            <person name="Sepcic K."/>
            <person name="Shelest E."/>
            <person name="Sherlock G."/>
            <person name="Sophianopoulou V."/>
            <person name="Squina F.M."/>
            <person name="Sun H."/>
            <person name="Susca A."/>
            <person name="Todd R.B."/>
            <person name="Tsang A."/>
            <person name="Unkles S.E."/>
            <person name="van de Wiele N."/>
            <person name="van Rossen-Uffink D."/>
            <person name="Oliveira J.V."/>
            <person name="Vesth T.C."/>
            <person name="Visser J."/>
            <person name="Yu J.-H."/>
            <person name="Zhou M."/>
            <person name="Andersen M.R."/>
            <person name="Archer D.B."/>
            <person name="Baker S.E."/>
            <person name="Benoit I."/>
            <person name="Brakhage A.A."/>
            <person name="Braus G.H."/>
            <person name="Fischer R."/>
            <person name="Frisvad J.C."/>
            <person name="Goldman G.H."/>
            <person name="Houbraken J."/>
            <person name="Oakley B."/>
            <person name="Pocsi I."/>
            <person name="Scazzocchio C."/>
            <person name="Seiboth B."/>
            <person name="vanKuyk P.A."/>
            <person name="Wortman J."/>
            <person name="Dyer P.S."/>
            <person name="Grigoriev I.V."/>
        </authorList>
    </citation>
    <scope>NUCLEOTIDE SEQUENCE [LARGE SCALE GENOMIC DNA]</scope>
    <source>
        <strain evidence="4">CBS 593.65</strain>
    </source>
</reference>
<evidence type="ECO:0000256" key="2">
    <source>
        <dbReference type="SAM" id="Phobius"/>
    </source>
</evidence>
<dbReference type="AlphaFoldDB" id="A0A1L9T751"/>
<sequence>MPQTLSQPAPQIQEPQLSFSDFFPWLCLFLSAIFVLILLRKYVGGLCRDLWPYLPRSLGVSVENFSFSQNWRRKRVYMKIDGDGELGGDNRFVDIGNDEDISHNSKIKTNHHDPSTSSETEADDSELDSNNTLDLKKYFNPTTSLVHKHILEPPSPVPSFFPHPFQLSSGKYRQHEESTNLCNARPVTPIGHKDANMGAAMDAPIGWLHNLIEKGVRSLERLHTAENNYRSTSL</sequence>
<dbReference type="GeneID" id="63761380"/>
<dbReference type="RefSeq" id="XP_040699080.1">
    <property type="nucleotide sequence ID" value="XM_040845307.1"/>
</dbReference>
<evidence type="ECO:0000313" key="4">
    <source>
        <dbReference type="Proteomes" id="UP000184356"/>
    </source>
</evidence>
<evidence type="ECO:0000313" key="3">
    <source>
        <dbReference type="EMBL" id="OJJ55274.1"/>
    </source>
</evidence>
<accession>A0A1L9T751</accession>
<keyword evidence="2" id="KW-0812">Transmembrane</keyword>
<feature type="region of interest" description="Disordered" evidence="1">
    <location>
        <begin position="103"/>
        <end position="128"/>
    </location>
</feature>
<dbReference type="VEuPathDB" id="FungiDB:ASPSYDRAFT_35059"/>
<organism evidence="3 4">
    <name type="scientific">Aspergillus sydowii CBS 593.65</name>
    <dbReference type="NCBI Taxonomy" id="1036612"/>
    <lineage>
        <taxon>Eukaryota</taxon>
        <taxon>Fungi</taxon>
        <taxon>Dikarya</taxon>
        <taxon>Ascomycota</taxon>
        <taxon>Pezizomycotina</taxon>
        <taxon>Eurotiomycetes</taxon>
        <taxon>Eurotiomycetidae</taxon>
        <taxon>Eurotiales</taxon>
        <taxon>Aspergillaceae</taxon>
        <taxon>Aspergillus</taxon>
        <taxon>Aspergillus subgen. Nidulantes</taxon>
    </lineage>
</organism>
<evidence type="ECO:0000256" key="1">
    <source>
        <dbReference type="SAM" id="MobiDB-lite"/>
    </source>
</evidence>
<keyword evidence="2" id="KW-1133">Transmembrane helix</keyword>
<feature type="transmembrane region" description="Helical" evidence="2">
    <location>
        <begin position="22"/>
        <end position="39"/>
    </location>
</feature>
<protein>
    <submittedName>
        <fullName evidence="3">Uncharacterized protein</fullName>
    </submittedName>
</protein>
<dbReference type="OrthoDB" id="4504150at2759"/>
<keyword evidence="4" id="KW-1185">Reference proteome</keyword>
<keyword evidence="2" id="KW-0472">Membrane</keyword>
<dbReference type="EMBL" id="KV878593">
    <property type="protein sequence ID" value="OJJ55274.1"/>
    <property type="molecule type" value="Genomic_DNA"/>
</dbReference>
<name>A0A1L9T751_9EURO</name>
<gene>
    <name evidence="3" type="ORF">ASPSYDRAFT_35059</name>
</gene>
<dbReference type="Proteomes" id="UP000184356">
    <property type="component" value="Unassembled WGS sequence"/>
</dbReference>
<proteinExistence type="predicted"/>